<dbReference type="RefSeq" id="WP_011802284.1">
    <property type="nucleotide sequence ID" value="NC_008781.1"/>
</dbReference>
<dbReference type="HOGENOM" id="CLU_932655_0_0_4"/>
<evidence type="ECO:0000256" key="1">
    <source>
        <dbReference type="SAM" id="Phobius"/>
    </source>
</evidence>
<keyword evidence="3" id="KW-1185">Reference proteome</keyword>
<dbReference type="Pfam" id="PF07963">
    <property type="entry name" value="N_methyl"/>
    <property type="match status" value="1"/>
</dbReference>
<dbReference type="AlphaFoldDB" id="A1VRD2"/>
<proteinExistence type="predicted"/>
<organism evidence="2 3">
    <name type="scientific">Polaromonas naphthalenivorans (strain CJ2)</name>
    <dbReference type="NCBI Taxonomy" id="365044"/>
    <lineage>
        <taxon>Bacteria</taxon>
        <taxon>Pseudomonadati</taxon>
        <taxon>Pseudomonadota</taxon>
        <taxon>Betaproteobacteria</taxon>
        <taxon>Burkholderiales</taxon>
        <taxon>Comamonadaceae</taxon>
        <taxon>Polaromonas</taxon>
    </lineage>
</organism>
<dbReference type="Proteomes" id="UP000000644">
    <property type="component" value="Chromosome"/>
</dbReference>
<name>A1VRD2_POLNA</name>
<dbReference type="KEGG" id="pna:Pnap_2911"/>
<dbReference type="InterPro" id="IPR032092">
    <property type="entry name" value="PilW"/>
</dbReference>
<dbReference type="NCBIfam" id="TIGR02532">
    <property type="entry name" value="IV_pilin_GFxxxE"/>
    <property type="match status" value="1"/>
</dbReference>
<dbReference type="OrthoDB" id="8752043at2"/>
<feature type="transmembrane region" description="Helical" evidence="1">
    <location>
        <begin position="21"/>
        <end position="42"/>
    </location>
</feature>
<keyword evidence="1" id="KW-1133">Transmembrane helix</keyword>
<dbReference type="EMBL" id="CP000529">
    <property type="protein sequence ID" value="ABM38210.1"/>
    <property type="molecule type" value="Genomic_DNA"/>
</dbReference>
<dbReference type="STRING" id="365044.Pnap_2911"/>
<evidence type="ECO:0000313" key="2">
    <source>
        <dbReference type="EMBL" id="ABM38210.1"/>
    </source>
</evidence>
<dbReference type="eggNOG" id="COG4966">
    <property type="taxonomic scope" value="Bacteria"/>
</dbReference>
<evidence type="ECO:0000313" key="3">
    <source>
        <dbReference type="Proteomes" id="UP000000644"/>
    </source>
</evidence>
<dbReference type="InterPro" id="IPR012902">
    <property type="entry name" value="N_methyl_site"/>
</dbReference>
<protein>
    <submittedName>
        <fullName evidence="2">Tfp pilus assembly protein PilW-like protein</fullName>
    </submittedName>
</protein>
<sequence>MYNHKRTRHSKRFQRGFSLMELMVGLTIGLLVVVAALGSFLYTQISSGVVGDSARLQQEADNTFRILGFQIQQAGAINLGQSTTDPDRVIFSSAFTGFDPTTTGATAGQIFSIHGLEGASNAPDTLRVSYQDGNGTTHDCLGNTLLTSNTWNNARRNIRMDNQFTVDTAKKELNCAGATAAGAQPIADGVEDFQVTYGVQTVAGGVLQYQFYTADLVPDWTNIQAVTVCLQFIGENRGNPQPGLVVTGCRGQTVTNDGLLRKVFRRTYSLRNALL</sequence>
<dbReference type="GO" id="GO:0043683">
    <property type="term" value="P:type IV pilus assembly"/>
    <property type="evidence" value="ECO:0007669"/>
    <property type="project" value="InterPro"/>
</dbReference>
<keyword evidence="1" id="KW-0812">Transmembrane</keyword>
<accession>A1VRD2</accession>
<keyword evidence="1" id="KW-0472">Membrane</keyword>
<dbReference type="Pfam" id="PF16074">
    <property type="entry name" value="PilW"/>
    <property type="match status" value="1"/>
</dbReference>
<reference evidence="3" key="1">
    <citation type="journal article" date="2009" name="Environ. Microbiol.">
        <title>The genome of Polaromonas naphthalenivorans strain CJ2, isolated from coal tar-contaminated sediment, reveals physiological and metabolic versatility and evolution through extensive horizontal gene transfer.</title>
        <authorList>
            <person name="Yagi J.M."/>
            <person name="Sims D."/>
            <person name="Brettin T."/>
            <person name="Bruce D."/>
            <person name="Madsen E.L."/>
        </authorList>
    </citation>
    <scope>NUCLEOTIDE SEQUENCE [LARGE SCALE GENOMIC DNA]</scope>
    <source>
        <strain evidence="3">CJ2</strain>
    </source>
</reference>
<gene>
    <name evidence="2" type="ordered locus">Pnap_2911</name>
</gene>